<dbReference type="OrthoDB" id="410267at2759"/>
<dbReference type="Gene3D" id="4.10.240.10">
    <property type="entry name" value="Zn(2)-C6 fungal-type DNA-binding domain"/>
    <property type="match status" value="1"/>
</dbReference>
<feature type="region of interest" description="Disordered" evidence="4">
    <location>
        <begin position="47"/>
        <end position="101"/>
    </location>
</feature>
<sequence>MPAPRPVRNSQRSVLACTACVRRKIRCSKTIPCETCIRQNKASSCQREQVAVITRRRTSRRSRPANDAGSPSASLEDASASPDVPEEPDLTSTDPAPTTTPVHASVVDARVEPVIPLAVVPPTNTEPSGTFDNVIPEITNETLMQILTSAHTADSRLTNEAAAALEFLAHGRRNVLNRFSGRESIAQSTPRFSTGGHEHEEQWDPFFAPEDARMLLALHQAHLTWMHNVVHLPTFRQELDSNLMRMECDCSWLALYYALLSQTVYHIDGGYLASLPQPIHADMKTSRLLFDKSIELLFKGGFMDEHKLTLVQAICLLLQVAHNFDKSDLICVLISTAIRISQCLNLHRLGADRPVTEAVEDDIQNIIDREIRKRVWWFLVRYDWLQIPFQNTCQIHPAQFNTPMPANSFDDEARMIQNGAVVSQPADVCTSSSWTNSLNQLSVLIWKHQDRMFKVGYPGEDPDRILKLYDQALWADREIKDLYASWPLALREMDDVQLDQPVLDSFPVGLMPGMVLICTAHKLSCIAIAERSIESIQRWPDTLESSISRRMWTTLTHVVSCCITLVFALLFKSQNALTYDAAKIRRYIEFGRNFIGQEERFSSIARRGVKLLTALMNLEGCSGFSLDIEADIGDIVRRVAAADDGNLEPSAAEAHQVVFPGSQDPWENFMRDTLAGEFLSS</sequence>
<dbReference type="GO" id="GO:0006351">
    <property type="term" value="P:DNA-templated transcription"/>
    <property type="evidence" value="ECO:0007669"/>
    <property type="project" value="InterPro"/>
</dbReference>
<dbReference type="CDD" id="cd00067">
    <property type="entry name" value="GAL4"/>
    <property type="match status" value="1"/>
</dbReference>
<dbReference type="InterPro" id="IPR007219">
    <property type="entry name" value="XnlR_reg_dom"/>
</dbReference>
<dbReference type="GO" id="GO:0000981">
    <property type="term" value="F:DNA-binding transcription factor activity, RNA polymerase II-specific"/>
    <property type="evidence" value="ECO:0007669"/>
    <property type="project" value="InterPro"/>
</dbReference>
<organism evidence="6 7">
    <name type="scientific">Fusarium kuroshium</name>
    <dbReference type="NCBI Taxonomy" id="2010991"/>
    <lineage>
        <taxon>Eukaryota</taxon>
        <taxon>Fungi</taxon>
        <taxon>Dikarya</taxon>
        <taxon>Ascomycota</taxon>
        <taxon>Pezizomycotina</taxon>
        <taxon>Sordariomycetes</taxon>
        <taxon>Hypocreomycetidae</taxon>
        <taxon>Hypocreales</taxon>
        <taxon>Nectriaceae</taxon>
        <taxon>Fusarium</taxon>
        <taxon>Fusarium solani species complex</taxon>
    </lineage>
</organism>
<dbReference type="GO" id="GO:0003677">
    <property type="term" value="F:DNA binding"/>
    <property type="evidence" value="ECO:0007669"/>
    <property type="project" value="InterPro"/>
</dbReference>
<reference evidence="6 7" key="1">
    <citation type="submission" date="2017-06" db="EMBL/GenBank/DDBJ databases">
        <title>Comparative genomic analysis of Ambrosia Fusariam Clade fungi.</title>
        <authorList>
            <person name="Stajich J.E."/>
            <person name="Carrillo J."/>
            <person name="Kijimoto T."/>
            <person name="Eskalen A."/>
            <person name="O'Donnell K."/>
            <person name="Kasson M."/>
        </authorList>
    </citation>
    <scope>NUCLEOTIDE SEQUENCE [LARGE SCALE GENOMIC DNA]</scope>
    <source>
        <strain evidence="6">UCR3666</strain>
    </source>
</reference>
<dbReference type="SMART" id="SM00066">
    <property type="entry name" value="GAL4"/>
    <property type="match status" value="1"/>
</dbReference>
<dbReference type="SUPFAM" id="SSF57701">
    <property type="entry name" value="Zn2/Cys6 DNA-binding domain"/>
    <property type="match status" value="1"/>
</dbReference>
<evidence type="ECO:0000256" key="1">
    <source>
        <dbReference type="ARBA" id="ARBA00004123"/>
    </source>
</evidence>
<evidence type="ECO:0000313" key="7">
    <source>
        <dbReference type="Proteomes" id="UP000277212"/>
    </source>
</evidence>
<comment type="caution">
    <text evidence="6">The sequence shown here is derived from an EMBL/GenBank/DDBJ whole genome shotgun (WGS) entry which is preliminary data.</text>
</comment>
<dbReference type="InterPro" id="IPR036864">
    <property type="entry name" value="Zn2-C6_fun-type_DNA-bd_sf"/>
</dbReference>
<feature type="compositionally biased region" description="Basic residues" evidence="4">
    <location>
        <begin position="54"/>
        <end position="63"/>
    </location>
</feature>
<dbReference type="PANTHER" id="PTHR31001:SF76">
    <property type="entry name" value="ZN(2)-C6 FUNGAL-TYPE DOMAIN-CONTAINING PROTEIN"/>
    <property type="match status" value="1"/>
</dbReference>
<dbReference type="GO" id="GO:0005634">
    <property type="term" value="C:nucleus"/>
    <property type="evidence" value="ECO:0007669"/>
    <property type="project" value="UniProtKB-SubCell"/>
</dbReference>
<feature type="compositionally biased region" description="Polar residues" evidence="4">
    <location>
        <begin position="90"/>
        <end position="101"/>
    </location>
</feature>
<dbReference type="CDD" id="cd12148">
    <property type="entry name" value="fungal_TF_MHR"/>
    <property type="match status" value="1"/>
</dbReference>
<dbReference type="PANTHER" id="PTHR31001">
    <property type="entry name" value="UNCHARACTERIZED TRANSCRIPTIONAL REGULATORY PROTEIN"/>
    <property type="match status" value="1"/>
</dbReference>
<comment type="subcellular location">
    <subcellularLocation>
        <location evidence="1">Nucleus</location>
    </subcellularLocation>
</comment>
<protein>
    <recommendedName>
        <fullName evidence="5">Zn(2)-C6 fungal-type domain-containing protein</fullName>
    </recommendedName>
</protein>
<dbReference type="GO" id="GO:0008270">
    <property type="term" value="F:zinc ion binding"/>
    <property type="evidence" value="ECO:0007669"/>
    <property type="project" value="InterPro"/>
</dbReference>
<feature type="domain" description="Zn(2)-C6 fungal-type" evidence="5">
    <location>
        <begin position="16"/>
        <end position="47"/>
    </location>
</feature>
<dbReference type="Proteomes" id="UP000277212">
    <property type="component" value="Unassembled WGS sequence"/>
</dbReference>
<name>A0A3M2RHA6_9HYPO</name>
<dbReference type="Pfam" id="PF00172">
    <property type="entry name" value="Zn_clus"/>
    <property type="match status" value="1"/>
</dbReference>
<dbReference type="Pfam" id="PF04082">
    <property type="entry name" value="Fungal_trans"/>
    <property type="match status" value="1"/>
</dbReference>
<evidence type="ECO:0000313" key="6">
    <source>
        <dbReference type="EMBL" id="RMJ04707.1"/>
    </source>
</evidence>
<dbReference type="EMBL" id="NKUJ01000476">
    <property type="protein sequence ID" value="RMJ04707.1"/>
    <property type="molecule type" value="Genomic_DNA"/>
</dbReference>
<evidence type="ECO:0000256" key="3">
    <source>
        <dbReference type="ARBA" id="ARBA00023242"/>
    </source>
</evidence>
<gene>
    <name evidence="6" type="ORF">CDV36_014624</name>
</gene>
<evidence type="ECO:0000256" key="2">
    <source>
        <dbReference type="ARBA" id="ARBA00022723"/>
    </source>
</evidence>
<keyword evidence="2" id="KW-0479">Metal-binding</keyword>
<dbReference type="AlphaFoldDB" id="A0A3M2RHA6"/>
<proteinExistence type="predicted"/>
<keyword evidence="7" id="KW-1185">Reference proteome</keyword>
<accession>A0A3M2RHA6</accession>
<dbReference type="PROSITE" id="PS50048">
    <property type="entry name" value="ZN2_CY6_FUNGAL_2"/>
    <property type="match status" value="1"/>
</dbReference>
<keyword evidence="3" id="KW-0539">Nucleus</keyword>
<evidence type="ECO:0000256" key="4">
    <source>
        <dbReference type="SAM" id="MobiDB-lite"/>
    </source>
</evidence>
<dbReference type="STRING" id="2010991.A0A3M2RHA6"/>
<dbReference type="InterPro" id="IPR050613">
    <property type="entry name" value="Sec_Metabolite_Reg"/>
</dbReference>
<evidence type="ECO:0000259" key="5">
    <source>
        <dbReference type="PROSITE" id="PS50048"/>
    </source>
</evidence>
<dbReference type="InterPro" id="IPR001138">
    <property type="entry name" value="Zn2Cys6_DnaBD"/>
</dbReference>